<dbReference type="AlphaFoldDB" id="A0A4Y3HYE3"/>
<proteinExistence type="predicted"/>
<keyword evidence="3" id="KW-1185">Reference proteome</keyword>
<feature type="transmembrane region" description="Helical" evidence="1">
    <location>
        <begin position="81"/>
        <end position="97"/>
    </location>
</feature>
<sequence>MLENPTCIKIAQLSLVFTISTSILYVYSWPFAFLFPLLCLHIRFYELAAMPLREYVTLFFVAFSGIAFGFGISFLYPISPALFVAVLGASIFSVHFWDKQKPHQLHTALRVISVVLVSAITMADHSIVPLFTLSLVVSLLLAMMLCYVLDKLVAYFYKHEDMSAIEHHHEATAHEPTNEWQALLIFLPATFIFIWLELFYYYVALVAICVLTLNPDLAFIRNNSKQYLVANLLGCSIALGGYALYAVFEPYIDAKLLLVFSVTFLMSTLLGVIIYRTQFNSIAQFVLSPFALLFVQSDRVDFNIFDNYQLRLVSVFMAVVYVYVAAQIVASYREKSHKKHNKKPA</sequence>
<feature type="transmembrane region" description="Helical" evidence="1">
    <location>
        <begin position="133"/>
        <end position="157"/>
    </location>
</feature>
<accession>A0A4Y3HYE3</accession>
<feature type="transmembrane region" description="Helical" evidence="1">
    <location>
        <begin position="254"/>
        <end position="275"/>
    </location>
</feature>
<dbReference type="Proteomes" id="UP000318717">
    <property type="component" value="Unassembled WGS sequence"/>
</dbReference>
<protein>
    <recommendedName>
        <fullName evidence="4">DUF2955 domain-containing protein</fullName>
    </recommendedName>
</protein>
<organism evidence="2 3">
    <name type="scientific">Vibrio inusitatus NBRC 102082</name>
    <dbReference type="NCBI Taxonomy" id="1219070"/>
    <lineage>
        <taxon>Bacteria</taxon>
        <taxon>Pseudomonadati</taxon>
        <taxon>Pseudomonadota</taxon>
        <taxon>Gammaproteobacteria</taxon>
        <taxon>Vibrionales</taxon>
        <taxon>Vibrionaceae</taxon>
        <taxon>Vibrio</taxon>
    </lineage>
</organism>
<dbReference type="RefSeq" id="WP_141346601.1">
    <property type="nucleotide sequence ID" value="NZ_BJLF01000016.1"/>
</dbReference>
<reference evidence="2 3" key="1">
    <citation type="submission" date="2019-06" db="EMBL/GenBank/DDBJ databases">
        <title>Whole genome shotgun sequence of Vibrio inusitatus NBRC 102082.</title>
        <authorList>
            <person name="Hosoyama A."/>
            <person name="Uohara A."/>
            <person name="Ohji S."/>
            <person name="Ichikawa N."/>
        </authorList>
    </citation>
    <scope>NUCLEOTIDE SEQUENCE [LARGE SCALE GENOMIC DNA]</scope>
    <source>
        <strain evidence="2 3">NBRC 102082</strain>
    </source>
</reference>
<evidence type="ECO:0000256" key="1">
    <source>
        <dbReference type="SAM" id="Phobius"/>
    </source>
</evidence>
<name>A0A4Y3HYE3_9VIBR</name>
<comment type="caution">
    <text evidence="2">The sequence shown here is derived from an EMBL/GenBank/DDBJ whole genome shotgun (WGS) entry which is preliminary data.</text>
</comment>
<feature type="transmembrane region" description="Helical" evidence="1">
    <location>
        <begin position="56"/>
        <end position="75"/>
    </location>
</feature>
<keyword evidence="1" id="KW-0812">Transmembrane</keyword>
<evidence type="ECO:0000313" key="3">
    <source>
        <dbReference type="Proteomes" id="UP000318717"/>
    </source>
</evidence>
<feature type="transmembrane region" description="Helical" evidence="1">
    <location>
        <begin position="202"/>
        <end position="220"/>
    </location>
</feature>
<gene>
    <name evidence="2" type="ORF">VIN01S_29500</name>
</gene>
<feature type="transmembrane region" description="Helical" evidence="1">
    <location>
        <begin position="227"/>
        <end position="248"/>
    </location>
</feature>
<dbReference type="EMBL" id="BJLF01000016">
    <property type="protein sequence ID" value="GEA52146.1"/>
    <property type="molecule type" value="Genomic_DNA"/>
</dbReference>
<dbReference type="OrthoDB" id="9867354at2"/>
<evidence type="ECO:0008006" key="4">
    <source>
        <dbReference type="Google" id="ProtNLM"/>
    </source>
</evidence>
<keyword evidence="1" id="KW-0472">Membrane</keyword>
<keyword evidence="1" id="KW-1133">Transmembrane helix</keyword>
<feature type="transmembrane region" description="Helical" evidence="1">
    <location>
        <begin position="23"/>
        <end position="44"/>
    </location>
</feature>
<feature type="transmembrane region" description="Helical" evidence="1">
    <location>
        <begin position="312"/>
        <end position="332"/>
    </location>
</feature>
<evidence type="ECO:0000313" key="2">
    <source>
        <dbReference type="EMBL" id="GEA52146.1"/>
    </source>
</evidence>